<protein>
    <submittedName>
        <fullName evidence="2">Lipocalin</fullName>
    </submittedName>
</protein>
<feature type="signal peptide" evidence="1">
    <location>
        <begin position="1"/>
        <end position="24"/>
    </location>
</feature>
<evidence type="ECO:0000313" key="2">
    <source>
        <dbReference type="EMBL" id="MAA14987.1"/>
    </source>
</evidence>
<organism evidence="2">
    <name type="scientific">Rhipicephalus zambeziensis</name>
    <dbReference type="NCBI Taxonomy" id="60191"/>
    <lineage>
        <taxon>Eukaryota</taxon>
        <taxon>Metazoa</taxon>
        <taxon>Ecdysozoa</taxon>
        <taxon>Arthropoda</taxon>
        <taxon>Chelicerata</taxon>
        <taxon>Arachnida</taxon>
        <taxon>Acari</taxon>
        <taxon>Parasitiformes</taxon>
        <taxon>Ixodida</taxon>
        <taxon>Ixodoidea</taxon>
        <taxon>Ixodidae</taxon>
        <taxon>Rhipicephalinae</taxon>
        <taxon>Rhipicephalus</taxon>
        <taxon>Rhipicephalus</taxon>
    </lineage>
</organism>
<sequence length="194" mass="22648">MPQKHLPTALTVTAFLTLLKCVHVEYPDIVFQTPDIRKFVGTREPIWTFFETGGSRVDCKVDVMLTINARSVYFRRMYIHGGKKYADNLWGLFDNVYKERMQIWPAGPTFYQIEQVTFMPRDHSCAVVMTTLIGTHVIIAPIRWYELRVRNSTLATGPHQKCLQEFKNVLYRKRLVYTPDCQRMLDYAPHADGQ</sequence>
<feature type="chain" id="PRO_5012443225" evidence="1">
    <location>
        <begin position="25"/>
        <end position="194"/>
    </location>
</feature>
<reference evidence="2" key="1">
    <citation type="journal article" date="2017" name="Parasit. Vectors">
        <title>Sialotranscriptomics of Rhipicephalus zambeziensis reveals intricate expression profiles of secretory proteins and suggests tight temporal transcriptional regulation during blood-feeding.</title>
        <authorList>
            <person name="de Castro M.H."/>
            <person name="de Klerk D."/>
            <person name="Pienaar R."/>
            <person name="Rees D.J.G."/>
            <person name="Mans B.J."/>
        </authorList>
    </citation>
    <scope>NUCLEOTIDE SEQUENCE</scope>
    <source>
        <tissue evidence="2">Salivary glands</tissue>
    </source>
</reference>
<dbReference type="AlphaFoldDB" id="A0A224YBB6"/>
<dbReference type="EMBL" id="GFPF01003841">
    <property type="protein sequence ID" value="MAA14987.1"/>
    <property type="molecule type" value="Transcribed_RNA"/>
</dbReference>
<accession>A0A224YBB6</accession>
<evidence type="ECO:0000256" key="1">
    <source>
        <dbReference type="SAM" id="SignalP"/>
    </source>
</evidence>
<name>A0A224YBB6_9ACAR</name>
<proteinExistence type="predicted"/>
<keyword evidence="1" id="KW-0732">Signal</keyword>